<feature type="domain" description="Disease resistance N-terminal" evidence="4">
    <location>
        <begin position="164"/>
        <end position="235"/>
    </location>
</feature>
<comment type="caution">
    <text evidence="5">The sequence shown here is derived from an EMBL/GenBank/DDBJ whole genome shotgun (WGS) entry which is preliminary data.</text>
</comment>
<dbReference type="PANTHER" id="PTHR34630">
    <property type="entry name" value="OS11G0677101 PROTEIN"/>
    <property type="match status" value="1"/>
</dbReference>
<accession>A0A7J6FLM4</accession>
<keyword evidence="1" id="KW-0677">Repeat</keyword>
<dbReference type="SUPFAM" id="SSF52058">
    <property type="entry name" value="L domain-like"/>
    <property type="match status" value="1"/>
</dbReference>
<dbReference type="Gene3D" id="1.20.5.4130">
    <property type="match status" value="1"/>
</dbReference>
<keyword evidence="6" id="KW-1185">Reference proteome</keyword>
<dbReference type="PANTHER" id="PTHR34630:SF34">
    <property type="entry name" value="OS11G0245800 PROTEIN"/>
    <property type="match status" value="1"/>
</dbReference>
<organism evidence="5 6">
    <name type="scientific">Cannabis sativa</name>
    <name type="common">Hemp</name>
    <name type="synonym">Marijuana</name>
    <dbReference type="NCBI Taxonomy" id="3483"/>
    <lineage>
        <taxon>Eukaryota</taxon>
        <taxon>Viridiplantae</taxon>
        <taxon>Streptophyta</taxon>
        <taxon>Embryophyta</taxon>
        <taxon>Tracheophyta</taxon>
        <taxon>Spermatophyta</taxon>
        <taxon>Magnoliopsida</taxon>
        <taxon>eudicotyledons</taxon>
        <taxon>Gunneridae</taxon>
        <taxon>Pentapetalae</taxon>
        <taxon>rosids</taxon>
        <taxon>fabids</taxon>
        <taxon>Rosales</taxon>
        <taxon>Cannabaceae</taxon>
        <taxon>Cannabis</taxon>
    </lineage>
</organism>
<dbReference type="InterPro" id="IPR041118">
    <property type="entry name" value="Rx_N"/>
</dbReference>
<dbReference type="Gene3D" id="3.80.10.10">
    <property type="entry name" value="Ribonuclease Inhibitor"/>
    <property type="match status" value="2"/>
</dbReference>
<feature type="non-terminal residue" evidence="5">
    <location>
        <position position="431"/>
    </location>
</feature>
<evidence type="ECO:0000259" key="4">
    <source>
        <dbReference type="Pfam" id="PF18052"/>
    </source>
</evidence>
<sequence length="431" mass="48637">MHDLLVDLAKIVSGKYSSLLEHNEDIVKFEKKTRHLGCVMEHSTDNKIPPYGFISQSQNSSDYFETVSASDGKSLEELTSFSIESCGNFVSFPNGGLIAPKLSNLRISGCPQLKWLPEKMTSLSSLETLIIDDCPLIEPLPEGEGGQLIASPYVKDFFFKRKNESSSVVSERLFKLKSTFNSLAAVRFEVENKRIKNPAAEKWLDNLLDAIDDAEDFFGDIEYNAMKPNKAYESRKARRKASKLFSCFSNPSDSTDRVRNANMEEILKRLEYLANQIGNLNLEKNVVKVKPSEGSRAKTSLPDEPEIYVYHYPPLQVLRLWNCGSSFRSLHMDLFPNLKTLRIQSSHYFEALSMSNVKSLEQLSSLFIEHCSSFVSFPNGGLLAPKLSEFIIRDCPKLKWLPKKMTSLSSLESLTIKDCPLIEPFPKGEGE</sequence>
<dbReference type="Pfam" id="PF18052">
    <property type="entry name" value="Rx_N"/>
    <property type="match status" value="1"/>
</dbReference>
<evidence type="ECO:0000256" key="2">
    <source>
        <dbReference type="ARBA" id="ARBA00022741"/>
    </source>
</evidence>
<keyword evidence="3" id="KW-0611">Plant defense</keyword>
<dbReference type="InterPro" id="IPR032675">
    <property type="entry name" value="LRR_dom_sf"/>
</dbReference>
<evidence type="ECO:0000256" key="1">
    <source>
        <dbReference type="ARBA" id="ARBA00022737"/>
    </source>
</evidence>
<dbReference type="GO" id="GO:0006952">
    <property type="term" value="P:defense response"/>
    <property type="evidence" value="ECO:0007669"/>
    <property type="project" value="UniProtKB-KW"/>
</dbReference>
<name>A0A7J6FLM4_CANSA</name>
<proteinExistence type="predicted"/>
<evidence type="ECO:0000313" key="5">
    <source>
        <dbReference type="EMBL" id="KAF4371538.1"/>
    </source>
</evidence>
<dbReference type="AlphaFoldDB" id="A0A7J6FLM4"/>
<reference evidence="5 6" key="1">
    <citation type="journal article" date="2020" name="bioRxiv">
        <title>Sequence and annotation of 42 cannabis genomes reveals extensive copy number variation in cannabinoid synthesis and pathogen resistance genes.</title>
        <authorList>
            <person name="Mckernan K.J."/>
            <person name="Helbert Y."/>
            <person name="Kane L.T."/>
            <person name="Ebling H."/>
            <person name="Zhang L."/>
            <person name="Liu B."/>
            <person name="Eaton Z."/>
            <person name="Mclaughlin S."/>
            <person name="Kingan S."/>
            <person name="Baybayan P."/>
            <person name="Concepcion G."/>
            <person name="Jordan M."/>
            <person name="Riva A."/>
            <person name="Barbazuk W."/>
            <person name="Harkins T."/>
        </authorList>
    </citation>
    <scope>NUCLEOTIDE SEQUENCE [LARGE SCALE GENOMIC DNA]</scope>
    <source>
        <strain evidence="6">cv. Jamaican Lion 4</strain>
        <tissue evidence="5">Leaf</tissue>
    </source>
</reference>
<dbReference type="GO" id="GO:0000166">
    <property type="term" value="F:nucleotide binding"/>
    <property type="evidence" value="ECO:0007669"/>
    <property type="project" value="UniProtKB-KW"/>
</dbReference>
<gene>
    <name evidence="5" type="ORF">G4B88_008253</name>
</gene>
<protein>
    <recommendedName>
        <fullName evidence="4">Disease resistance N-terminal domain-containing protein</fullName>
    </recommendedName>
</protein>
<evidence type="ECO:0000313" key="6">
    <source>
        <dbReference type="Proteomes" id="UP000583929"/>
    </source>
</evidence>
<dbReference type="EMBL" id="JAATIQ010000195">
    <property type="protein sequence ID" value="KAF4371538.1"/>
    <property type="molecule type" value="Genomic_DNA"/>
</dbReference>
<evidence type="ECO:0000256" key="3">
    <source>
        <dbReference type="ARBA" id="ARBA00022821"/>
    </source>
</evidence>
<dbReference type="Proteomes" id="UP000583929">
    <property type="component" value="Unassembled WGS sequence"/>
</dbReference>
<keyword evidence="2" id="KW-0547">Nucleotide-binding</keyword>